<feature type="transmembrane region" description="Helical" evidence="11">
    <location>
        <begin position="188"/>
        <end position="209"/>
    </location>
</feature>
<feature type="transmembrane region" description="Helical" evidence="11">
    <location>
        <begin position="215"/>
        <end position="235"/>
    </location>
</feature>
<comment type="function">
    <text evidence="11">Na(+)/H(+) antiporter that extrudes sodium in exchange for external protons.</text>
</comment>
<evidence type="ECO:0000256" key="1">
    <source>
        <dbReference type="ARBA" id="ARBA00004429"/>
    </source>
</evidence>
<dbReference type="Pfam" id="PF06965">
    <property type="entry name" value="Na_H_antiport_1"/>
    <property type="match status" value="1"/>
</dbReference>
<evidence type="ECO:0000256" key="11">
    <source>
        <dbReference type="HAMAP-Rule" id="MF_01844"/>
    </source>
</evidence>
<dbReference type="OrthoDB" id="117402at2"/>
<keyword evidence="5 11" id="KW-0812">Transmembrane</keyword>
<evidence type="ECO:0000313" key="12">
    <source>
        <dbReference type="EMBL" id="TVT59349.1"/>
    </source>
</evidence>
<evidence type="ECO:0000313" key="13">
    <source>
        <dbReference type="Proteomes" id="UP000320011"/>
    </source>
</evidence>
<feature type="transmembrane region" description="Helical" evidence="11">
    <location>
        <begin position="397"/>
        <end position="416"/>
    </location>
</feature>
<keyword evidence="10 11" id="KW-0739">Sodium transport</keyword>
<keyword evidence="7 11" id="KW-0915">Sodium</keyword>
<feature type="transmembrane region" description="Helical" evidence="11">
    <location>
        <begin position="323"/>
        <end position="345"/>
    </location>
</feature>
<feature type="transmembrane region" description="Helical" evidence="11">
    <location>
        <begin position="365"/>
        <end position="385"/>
    </location>
</feature>
<evidence type="ECO:0000256" key="4">
    <source>
        <dbReference type="ARBA" id="ARBA00022475"/>
    </source>
</evidence>
<feature type="transmembrane region" description="Helical" evidence="11">
    <location>
        <begin position="46"/>
        <end position="67"/>
    </location>
</feature>
<evidence type="ECO:0000256" key="7">
    <source>
        <dbReference type="ARBA" id="ARBA00023053"/>
    </source>
</evidence>
<keyword evidence="13" id="KW-1185">Reference proteome</keyword>
<dbReference type="HAMAP" id="MF_01844">
    <property type="entry name" value="NhaA"/>
    <property type="match status" value="1"/>
</dbReference>
<evidence type="ECO:0000256" key="2">
    <source>
        <dbReference type="ARBA" id="ARBA00022448"/>
    </source>
</evidence>
<dbReference type="PANTHER" id="PTHR30341:SF0">
    <property type="entry name" value="NA(+)_H(+) ANTIPORTER NHAA"/>
    <property type="match status" value="1"/>
</dbReference>
<keyword evidence="3 11" id="KW-0050">Antiport</keyword>
<keyword evidence="6 11" id="KW-1133">Transmembrane helix</keyword>
<dbReference type="GO" id="GO:0005886">
    <property type="term" value="C:plasma membrane"/>
    <property type="evidence" value="ECO:0007669"/>
    <property type="project" value="UniProtKB-SubCell"/>
</dbReference>
<keyword evidence="4 11" id="KW-1003">Cell membrane</keyword>
<dbReference type="InterPro" id="IPR023171">
    <property type="entry name" value="Na/H_antiporter_dom_sf"/>
</dbReference>
<evidence type="ECO:0000256" key="6">
    <source>
        <dbReference type="ARBA" id="ARBA00022989"/>
    </source>
</evidence>
<accession>A0A558DEA9</accession>
<evidence type="ECO:0000256" key="3">
    <source>
        <dbReference type="ARBA" id="ARBA00022449"/>
    </source>
</evidence>
<feature type="transmembrane region" description="Helical" evidence="11">
    <location>
        <begin position="290"/>
        <end position="311"/>
    </location>
</feature>
<name>A0A558DEA9_9PSEU</name>
<protein>
    <recommendedName>
        <fullName evidence="11">Na(+)/H(+) antiporter NhaA</fullName>
    </recommendedName>
    <alternativeName>
        <fullName evidence="11">Sodium/proton antiporter NhaA</fullName>
    </alternativeName>
</protein>
<evidence type="ECO:0000256" key="5">
    <source>
        <dbReference type="ARBA" id="ARBA00022692"/>
    </source>
</evidence>
<evidence type="ECO:0000256" key="10">
    <source>
        <dbReference type="ARBA" id="ARBA00023201"/>
    </source>
</evidence>
<dbReference type="InterPro" id="IPR004670">
    <property type="entry name" value="NhaA"/>
</dbReference>
<keyword evidence="9 11" id="KW-0472">Membrane</keyword>
<evidence type="ECO:0000256" key="8">
    <source>
        <dbReference type="ARBA" id="ARBA00023065"/>
    </source>
</evidence>
<organism evidence="12 13">
    <name type="scientific">Amycolatopsis rhizosphaerae</name>
    <dbReference type="NCBI Taxonomy" id="2053003"/>
    <lineage>
        <taxon>Bacteria</taxon>
        <taxon>Bacillati</taxon>
        <taxon>Actinomycetota</taxon>
        <taxon>Actinomycetes</taxon>
        <taxon>Pseudonocardiales</taxon>
        <taxon>Pseudonocardiaceae</taxon>
        <taxon>Amycolatopsis</taxon>
    </lineage>
</organism>
<dbReference type="EMBL" id="VJWX01000031">
    <property type="protein sequence ID" value="TVT59349.1"/>
    <property type="molecule type" value="Genomic_DNA"/>
</dbReference>
<dbReference type="Proteomes" id="UP000320011">
    <property type="component" value="Unassembled WGS sequence"/>
</dbReference>
<sequence>MPSPTSWKGPCSSACMRYWRRCSPGVDVVNGEVAGAAWRAAVRRWLASEAAPGVALLVATLVALVWVNSPARGGYTAVWDTAFGPAALGVRLGLREWINDGVMTVFFFVIGLEIKHELVQGSLAQPRRALVPVLAALGGATVPALVFLAVAAGSPAVPGWGVPMATDPAFAVGVLALVARRVPRGVRVLLLALATVDDVFAVGVIAIGYHEGLSWAWLAAAVGGCAVIVVLRLLGVRWIWPYVPVGIVVWWCTLHSGVQASVSGVALALLTPARPVVGRAVLRELLDRLGPVSAFVAVPVFALANAGVALDPRTLAASATSRLTWAVLAGLLVGKFTGVAGSIALTTRTGIGDLPAGVRPGHVAGLGLIAGLGFTVALFVTDLAFAPPLADQSRIGILAASLIAATAAALVLSRAGRPRQD</sequence>
<dbReference type="PANTHER" id="PTHR30341">
    <property type="entry name" value="SODIUM ION/PROTON ANTIPORTER NHAA-RELATED"/>
    <property type="match status" value="1"/>
</dbReference>
<keyword evidence="2 11" id="KW-0813">Transport</keyword>
<dbReference type="AlphaFoldDB" id="A0A558DEA9"/>
<proteinExistence type="inferred from homology"/>
<keyword evidence="8 11" id="KW-0406">Ion transport</keyword>
<reference evidence="12 13" key="1">
    <citation type="submission" date="2019-07" db="EMBL/GenBank/DDBJ databases">
        <authorList>
            <person name="Duangmal K."/>
            <person name="Teo W.F.A."/>
        </authorList>
    </citation>
    <scope>NUCLEOTIDE SEQUENCE [LARGE SCALE GENOMIC DNA]</scope>
    <source>
        <strain evidence="12 13">TBRC 6029</strain>
    </source>
</reference>
<reference evidence="12 13" key="2">
    <citation type="submission" date="2019-08" db="EMBL/GenBank/DDBJ databases">
        <title>Amycolatopsis acidicola sp. nov., isolated from peat swamp forest soil.</title>
        <authorList>
            <person name="Srisuk N."/>
        </authorList>
    </citation>
    <scope>NUCLEOTIDE SEQUENCE [LARGE SCALE GENOMIC DNA]</scope>
    <source>
        <strain evidence="12 13">TBRC 6029</strain>
    </source>
</reference>
<comment type="catalytic activity">
    <reaction evidence="11">
        <text>Na(+)(in) + 2 H(+)(out) = Na(+)(out) + 2 H(+)(in)</text>
        <dbReference type="Rhea" id="RHEA:29251"/>
        <dbReference type="ChEBI" id="CHEBI:15378"/>
        <dbReference type="ChEBI" id="CHEBI:29101"/>
    </reaction>
</comment>
<feature type="transmembrane region" description="Helical" evidence="11">
    <location>
        <begin position="160"/>
        <end position="179"/>
    </location>
</feature>
<comment type="caution">
    <text evidence="12">The sequence shown here is derived from an EMBL/GenBank/DDBJ whole genome shotgun (WGS) entry which is preliminary data.</text>
</comment>
<dbReference type="NCBIfam" id="TIGR00773">
    <property type="entry name" value="NhaA"/>
    <property type="match status" value="1"/>
</dbReference>
<evidence type="ECO:0000256" key="9">
    <source>
        <dbReference type="ARBA" id="ARBA00023136"/>
    </source>
</evidence>
<dbReference type="Gene3D" id="1.20.1530.10">
    <property type="entry name" value="Na+/H+ antiporter like domain"/>
    <property type="match status" value="1"/>
</dbReference>
<gene>
    <name evidence="11 12" type="primary">nhaA</name>
    <name evidence="12" type="ORF">FNH05_05595</name>
</gene>
<comment type="similarity">
    <text evidence="11">Belongs to the NhaA Na(+)/H(+) (TC 2.A.33) antiporter family.</text>
</comment>
<comment type="subcellular location">
    <subcellularLocation>
        <location evidence="1">Cell inner membrane</location>
        <topology evidence="1">Multi-pass membrane protein</topology>
    </subcellularLocation>
    <subcellularLocation>
        <location evidence="11">Cell membrane</location>
        <topology evidence="11">Multi-pass membrane protein</topology>
    </subcellularLocation>
</comment>
<feature type="transmembrane region" description="Helical" evidence="11">
    <location>
        <begin position="134"/>
        <end position="154"/>
    </location>
</feature>
<dbReference type="GO" id="GO:0006885">
    <property type="term" value="P:regulation of pH"/>
    <property type="evidence" value="ECO:0007669"/>
    <property type="project" value="UniProtKB-UniRule"/>
</dbReference>
<dbReference type="GO" id="GO:0015385">
    <property type="term" value="F:sodium:proton antiporter activity"/>
    <property type="evidence" value="ECO:0007669"/>
    <property type="project" value="UniProtKB-UniRule"/>
</dbReference>